<reference evidence="1" key="1">
    <citation type="submission" date="2023-07" db="EMBL/GenBank/DDBJ databases">
        <title>Black Yeasts Isolated from many extreme environments.</title>
        <authorList>
            <person name="Coleine C."/>
            <person name="Stajich J.E."/>
            <person name="Selbmann L."/>
        </authorList>
    </citation>
    <scope>NUCLEOTIDE SEQUENCE</scope>
    <source>
        <strain evidence="1">CCFEE 5714</strain>
    </source>
</reference>
<keyword evidence="2" id="KW-1185">Reference proteome</keyword>
<evidence type="ECO:0000313" key="2">
    <source>
        <dbReference type="Proteomes" id="UP001281147"/>
    </source>
</evidence>
<proteinExistence type="predicted"/>
<evidence type="ECO:0000313" key="1">
    <source>
        <dbReference type="EMBL" id="KAK3710105.1"/>
    </source>
</evidence>
<accession>A0ACC3N4W8</accession>
<dbReference type="Proteomes" id="UP001281147">
    <property type="component" value="Unassembled WGS sequence"/>
</dbReference>
<comment type="caution">
    <text evidence="1">The sequence shown here is derived from an EMBL/GenBank/DDBJ whole genome shotgun (WGS) entry which is preliminary data.</text>
</comment>
<sequence length="121" mass="13589">MAEQDNGLFAIEVDADDYAGTAASDTPVMSRTYQSQEAFNSIKASYTANIDGGDTKIKLRKKEVQLLGYAAGEMYFERDYENLTALCERALDLCELDVKVIDSVQRWRERCLERMLQASSG</sequence>
<gene>
    <name evidence="1" type="ORF">LTR37_010536</name>
</gene>
<name>A0ACC3N4W8_9PEZI</name>
<protein>
    <submittedName>
        <fullName evidence="1">Uncharacterized protein</fullName>
    </submittedName>
</protein>
<dbReference type="EMBL" id="JAUTXU010000087">
    <property type="protein sequence ID" value="KAK3710105.1"/>
    <property type="molecule type" value="Genomic_DNA"/>
</dbReference>
<organism evidence="1 2">
    <name type="scientific">Vermiconidia calcicola</name>
    <dbReference type="NCBI Taxonomy" id="1690605"/>
    <lineage>
        <taxon>Eukaryota</taxon>
        <taxon>Fungi</taxon>
        <taxon>Dikarya</taxon>
        <taxon>Ascomycota</taxon>
        <taxon>Pezizomycotina</taxon>
        <taxon>Dothideomycetes</taxon>
        <taxon>Dothideomycetidae</taxon>
        <taxon>Mycosphaerellales</taxon>
        <taxon>Extremaceae</taxon>
        <taxon>Vermiconidia</taxon>
    </lineage>
</organism>